<accession>A0A1Q9G7P8</accession>
<name>A0A1Q9G7P8_9GAMM</name>
<evidence type="ECO:0000313" key="1">
    <source>
        <dbReference type="EMBL" id="OLQ70316.1"/>
    </source>
</evidence>
<gene>
    <name evidence="1" type="ORF">BIT28_16455</name>
</gene>
<dbReference type="OrthoDB" id="5870195at2"/>
<proteinExistence type="predicted"/>
<dbReference type="AlphaFoldDB" id="A0A1Q9G7P8"/>
<reference evidence="1 2" key="1">
    <citation type="submission" date="2016-09" db="EMBL/GenBank/DDBJ databases">
        <title>Photobacterium proteolyticum sp. nov. a protease producing bacterium isolated from ocean sediments of Laizhou Bay.</title>
        <authorList>
            <person name="Li Y."/>
        </authorList>
    </citation>
    <scope>NUCLEOTIDE SEQUENCE [LARGE SCALE GENOMIC DNA]</scope>
    <source>
        <strain evidence="1 2">13-12</strain>
    </source>
</reference>
<dbReference type="RefSeq" id="WP_075767889.1">
    <property type="nucleotide sequence ID" value="NZ_MJIL01000098.1"/>
</dbReference>
<dbReference type="EMBL" id="MJIL01000098">
    <property type="protein sequence ID" value="OLQ70316.1"/>
    <property type="molecule type" value="Genomic_DNA"/>
</dbReference>
<evidence type="ECO:0008006" key="3">
    <source>
        <dbReference type="Google" id="ProtNLM"/>
    </source>
</evidence>
<sequence>MANEKMTIIYLTAARADWGYHLNQLKPAFNGSDSARAEFEEMAERLNSGAAALYLVKAKGVLIRFVGHVTDGVYHINAMTGRGLKHAAPLIIERCQAMGYQAISYHTYRNGMGRILRGFGFELDEQISQTERRYLLGLEVSHG</sequence>
<comment type="caution">
    <text evidence="1">The sequence shown here is derived from an EMBL/GenBank/DDBJ whole genome shotgun (WGS) entry which is preliminary data.</text>
</comment>
<dbReference type="Proteomes" id="UP000186905">
    <property type="component" value="Unassembled WGS sequence"/>
</dbReference>
<keyword evidence="2" id="KW-1185">Reference proteome</keyword>
<organism evidence="1 2">
    <name type="scientific">Photobacterium proteolyticum</name>
    <dbReference type="NCBI Taxonomy" id="1903952"/>
    <lineage>
        <taxon>Bacteria</taxon>
        <taxon>Pseudomonadati</taxon>
        <taxon>Pseudomonadota</taxon>
        <taxon>Gammaproteobacteria</taxon>
        <taxon>Vibrionales</taxon>
        <taxon>Vibrionaceae</taxon>
        <taxon>Photobacterium</taxon>
    </lineage>
</organism>
<evidence type="ECO:0000313" key="2">
    <source>
        <dbReference type="Proteomes" id="UP000186905"/>
    </source>
</evidence>
<protein>
    <recommendedName>
        <fullName evidence="3">GNAT family N-acetyltransferase</fullName>
    </recommendedName>
</protein>
<dbReference type="STRING" id="1903952.BIT28_16455"/>